<keyword evidence="3" id="KW-0808">Transferase</keyword>
<keyword evidence="4" id="KW-0902">Two-component regulatory system</keyword>
<dbReference type="Gene3D" id="1.10.287.130">
    <property type="match status" value="1"/>
</dbReference>
<dbReference type="AlphaFoldDB" id="A0A7X3FJC7"/>
<sequence length="105" mass="11830">MGIHAIAKDLSGRKNAEEMLRSSGKLSAVGQLAAGVAQEIRKLLTAIKRFMFIRFMQFLQAGAEAEESYYEIIRSELNRIDLIISELLKLARSQTSVFKWLDPSL</sequence>
<dbReference type="RefSeq" id="WP_157336601.1">
    <property type="nucleotide sequence ID" value="NZ_RHLK01000008.1"/>
</dbReference>
<keyword evidence="3" id="KW-0418">Kinase</keyword>
<dbReference type="GO" id="GO:0000155">
    <property type="term" value="F:phosphorelay sensor kinase activity"/>
    <property type="evidence" value="ECO:0007669"/>
    <property type="project" value="InterPro"/>
</dbReference>
<keyword evidence="7" id="KW-1185">Reference proteome</keyword>
<organism evidence="6 7">
    <name type="scientific">Paenibacillus lutrae</name>
    <dbReference type="NCBI Taxonomy" id="2078573"/>
    <lineage>
        <taxon>Bacteria</taxon>
        <taxon>Bacillati</taxon>
        <taxon>Bacillota</taxon>
        <taxon>Bacilli</taxon>
        <taxon>Bacillales</taxon>
        <taxon>Paenibacillaceae</taxon>
        <taxon>Paenibacillus</taxon>
    </lineage>
</organism>
<feature type="domain" description="Signal transduction histidine kinase dimerisation/phosphoacceptor" evidence="5">
    <location>
        <begin position="28"/>
        <end position="96"/>
    </location>
</feature>
<protein>
    <recommendedName>
        <fullName evidence="2">histidine kinase</fullName>
        <ecNumber evidence="2">2.7.13.3</ecNumber>
    </recommendedName>
</protein>
<gene>
    <name evidence="6" type="ORF">EDM21_14840</name>
</gene>
<dbReference type="SMART" id="SM00388">
    <property type="entry name" value="HisKA"/>
    <property type="match status" value="1"/>
</dbReference>
<accession>A0A7X3FJC7</accession>
<dbReference type="SUPFAM" id="SSF47384">
    <property type="entry name" value="Homodimeric domain of signal transducing histidine kinase"/>
    <property type="match status" value="1"/>
</dbReference>
<dbReference type="CDD" id="cd00082">
    <property type="entry name" value="HisKA"/>
    <property type="match status" value="1"/>
</dbReference>
<reference evidence="6 7" key="1">
    <citation type="journal article" date="2019" name="Microorganisms">
        <title>Paenibacillus lutrae sp. nov., A Chitinolytic Species Isolated from A River Otter in Castril Natural Park, Granada, Spain.</title>
        <authorList>
            <person name="Rodriguez M."/>
            <person name="Reina J.C."/>
            <person name="Bejar V."/>
            <person name="Llamas I."/>
        </authorList>
    </citation>
    <scope>NUCLEOTIDE SEQUENCE [LARGE SCALE GENOMIC DNA]</scope>
    <source>
        <strain evidence="6 7">N10</strain>
    </source>
</reference>
<comment type="caution">
    <text evidence="6">The sequence shown here is derived from an EMBL/GenBank/DDBJ whole genome shotgun (WGS) entry which is preliminary data.</text>
</comment>
<dbReference type="EC" id="2.7.13.3" evidence="2"/>
<evidence type="ECO:0000313" key="7">
    <source>
        <dbReference type="Proteomes" id="UP000490800"/>
    </source>
</evidence>
<dbReference type="Pfam" id="PF00512">
    <property type="entry name" value="HisKA"/>
    <property type="match status" value="1"/>
</dbReference>
<evidence type="ECO:0000256" key="3">
    <source>
        <dbReference type="ARBA" id="ARBA00022777"/>
    </source>
</evidence>
<dbReference type="InterPro" id="IPR003661">
    <property type="entry name" value="HisK_dim/P_dom"/>
</dbReference>
<dbReference type="InterPro" id="IPR036097">
    <property type="entry name" value="HisK_dim/P_sf"/>
</dbReference>
<dbReference type="OrthoDB" id="9815750at2"/>
<evidence type="ECO:0000256" key="2">
    <source>
        <dbReference type="ARBA" id="ARBA00012438"/>
    </source>
</evidence>
<evidence type="ECO:0000259" key="5">
    <source>
        <dbReference type="SMART" id="SM00388"/>
    </source>
</evidence>
<dbReference type="Proteomes" id="UP000490800">
    <property type="component" value="Unassembled WGS sequence"/>
</dbReference>
<evidence type="ECO:0000256" key="4">
    <source>
        <dbReference type="ARBA" id="ARBA00023012"/>
    </source>
</evidence>
<name>A0A7X3FJC7_9BACL</name>
<comment type="catalytic activity">
    <reaction evidence="1">
        <text>ATP + protein L-histidine = ADP + protein N-phospho-L-histidine.</text>
        <dbReference type="EC" id="2.7.13.3"/>
    </reaction>
</comment>
<proteinExistence type="predicted"/>
<evidence type="ECO:0000256" key="1">
    <source>
        <dbReference type="ARBA" id="ARBA00000085"/>
    </source>
</evidence>
<evidence type="ECO:0000313" key="6">
    <source>
        <dbReference type="EMBL" id="MVP00785.1"/>
    </source>
</evidence>
<dbReference type="EMBL" id="RHLK01000008">
    <property type="protein sequence ID" value="MVP00785.1"/>
    <property type="molecule type" value="Genomic_DNA"/>
</dbReference>